<proteinExistence type="predicted"/>
<dbReference type="GO" id="GO:0016616">
    <property type="term" value="F:oxidoreductase activity, acting on the CH-OH group of donors, NAD or NADP as acceptor"/>
    <property type="evidence" value="ECO:0007669"/>
    <property type="project" value="InterPro"/>
</dbReference>
<dbReference type="SUPFAM" id="SSF48179">
    <property type="entry name" value="6-phosphogluconate dehydrogenase C-terminal domain-like"/>
    <property type="match status" value="1"/>
</dbReference>
<reference evidence="4 5" key="1">
    <citation type="submission" date="2019-01" db="EMBL/GenBank/DDBJ databases">
        <authorList>
            <person name="Chen W.-M."/>
        </authorList>
    </citation>
    <scope>NUCLEOTIDE SEQUENCE [LARGE SCALE GENOMIC DNA]</scope>
    <source>
        <strain evidence="4 5">CCP-6</strain>
    </source>
</reference>
<dbReference type="InterPro" id="IPR013328">
    <property type="entry name" value="6PGD_dom2"/>
</dbReference>
<dbReference type="InterPro" id="IPR008927">
    <property type="entry name" value="6-PGluconate_DH-like_C_sf"/>
</dbReference>
<protein>
    <recommendedName>
        <fullName evidence="6">NAD/NADP octopine/nopaline dehydrogenase</fullName>
    </recommendedName>
</protein>
<dbReference type="InterPro" id="IPR003421">
    <property type="entry name" value="Opine_DH"/>
</dbReference>
<dbReference type="InterPro" id="IPR011128">
    <property type="entry name" value="G3P_DH_NAD-dep_N"/>
</dbReference>
<evidence type="ECO:0000259" key="2">
    <source>
        <dbReference type="Pfam" id="PF01210"/>
    </source>
</evidence>
<keyword evidence="1" id="KW-0560">Oxidoreductase</keyword>
<dbReference type="InterPro" id="IPR036291">
    <property type="entry name" value="NAD(P)-bd_dom_sf"/>
</dbReference>
<evidence type="ECO:0008006" key="6">
    <source>
        <dbReference type="Google" id="ProtNLM"/>
    </source>
</evidence>
<feature type="domain" description="Glycerol-3-phosphate dehydrogenase NAD-dependent N-terminal" evidence="2">
    <location>
        <begin position="30"/>
        <end position="125"/>
    </location>
</feature>
<dbReference type="PANTHER" id="PTHR38015:SF1">
    <property type="entry name" value="OPINE DEHYDROGENASE DOMAIN-CONTAINING PROTEIN"/>
    <property type="match status" value="1"/>
</dbReference>
<dbReference type="Gene3D" id="1.10.1040.10">
    <property type="entry name" value="N-(1-d-carboxylethyl)-l-norvaline Dehydrogenase, domain 2"/>
    <property type="match status" value="1"/>
</dbReference>
<dbReference type="Pfam" id="PF01210">
    <property type="entry name" value="NAD_Gly3P_dh_N"/>
    <property type="match status" value="1"/>
</dbReference>
<evidence type="ECO:0000313" key="5">
    <source>
        <dbReference type="Proteomes" id="UP000282957"/>
    </source>
</evidence>
<dbReference type="AlphaFoldDB" id="A0A437MM97"/>
<evidence type="ECO:0000259" key="3">
    <source>
        <dbReference type="Pfam" id="PF02317"/>
    </source>
</evidence>
<sequence length="391" mass="40158">MEGKTFRTAGQGARRCRCSCREQKGCAMRLAVLGAGAVGPGIAALAASRGHEVAIWSPSGAGTAGLGDSIEAEGLLAGRFPLRVARDLPDALGDAEAAVLAVPAYAFPALLPRIAAALPAHVPLLISPASSLAPLAFEALMAGHGHRAPVGCLGTTPIGGRRTAPDRVRVAMIRSALDIAAIPADRAPEMAALAETLFGNRYIPVRDALAVALVGSNPIIHGVLALTNLTRIEKREAWPQYEMMTEAACRMMTAMDAERAALAASFGLEVPSLPTLLHRANGVPLGPMHEMAAAIAAGRGAVYGPTDLGNRYVTEDVPYGLVFYLRLAAAQGVAMPVTAACATALAAASGGALDVNPLLDGLDLSALDQQLRHGIGRVDKPAPKGGYCNAP</sequence>
<dbReference type="SUPFAM" id="SSF51735">
    <property type="entry name" value="NAD(P)-binding Rossmann-fold domains"/>
    <property type="match status" value="1"/>
</dbReference>
<dbReference type="InterPro" id="IPR051729">
    <property type="entry name" value="Opine/Lysopine_DH"/>
</dbReference>
<accession>A0A437MM97</accession>
<dbReference type="Pfam" id="PF02317">
    <property type="entry name" value="Octopine_DH"/>
    <property type="match status" value="1"/>
</dbReference>
<dbReference type="GO" id="GO:0046168">
    <property type="term" value="P:glycerol-3-phosphate catabolic process"/>
    <property type="evidence" value="ECO:0007669"/>
    <property type="project" value="InterPro"/>
</dbReference>
<comment type="caution">
    <text evidence="4">The sequence shown here is derived from an EMBL/GenBank/DDBJ whole genome shotgun (WGS) entry which is preliminary data.</text>
</comment>
<name>A0A437MM97_9PROT</name>
<organism evidence="4 5">
    <name type="scientific">Rhodovarius crocodyli</name>
    <dbReference type="NCBI Taxonomy" id="1979269"/>
    <lineage>
        <taxon>Bacteria</taxon>
        <taxon>Pseudomonadati</taxon>
        <taxon>Pseudomonadota</taxon>
        <taxon>Alphaproteobacteria</taxon>
        <taxon>Acetobacterales</taxon>
        <taxon>Roseomonadaceae</taxon>
        <taxon>Rhodovarius</taxon>
    </lineage>
</organism>
<evidence type="ECO:0000313" key="4">
    <source>
        <dbReference type="EMBL" id="RVT98755.1"/>
    </source>
</evidence>
<feature type="domain" description="Opine dehydrogenase" evidence="3">
    <location>
        <begin position="205"/>
        <end position="343"/>
    </location>
</feature>
<dbReference type="EMBL" id="SACL01000001">
    <property type="protein sequence ID" value="RVT98755.1"/>
    <property type="molecule type" value="Genomic_DNA"/>
</dbReference>
<gene>
    <name evidence="4" type="ORF">EOD42_01190</name>
</gene>
<dbReference type="PANTHER" id="PTHR38015">
    <property type="entry name" value="BLR6086 PROTEIN"/>
    <property type="match status" value="1"/>
</dbReference>
<dbReference type="Gene3D" id="3.40.50.720">
    <property type="entry name" value="NAD(P)-binding Rossmann-like Domain"/>
    <property type="match status" value="1"/>
</dbReference>
<dbReference type="GO" id="GO:0051287">
    <property type="term" value="F:NAD binding"/>
    <property type="evidence" value="ECO:0007669"/>
    <property type="project" value="InterPro"/>
</dbReference>
<evidence type="ECO:0000256" key="1">
    <source>
        <dbReference type="ARBA" id="ARBA00023002"/>
    </source>
</evidence>
<dbReference type="Proteomes" id="UP000282957">
    <property type="component" value="Unassembled WGS sequence"/>
</dbReference>
<dbReference type="OrthoDB" id="6135265at2"/>
<keyword evidence="5" id="KW-1185">Reference proteome</keyword>